<protein>
    <recommendedName>
        <fullName evidence="3">Aldehyde dehydrogenase</fullName>
    </recommendedName>
</protein>
<evidence type="ECO:0000313" key="6">
    <source>
        <dbReference type="EMBL" id="EGG04206.1"/>
    </source>
</evidence>
<accession>F4RTS8</accession>
<dbReference type="InterPro" id="IPR016161">
    <property type="entry name" value="Ald_DH/histidinol_DH"/>
</dbReference>
<keyword evidence="7" id="KW-1185">Reference proteome</keyword>
<feature type="active site" evidence="4">
    <location>
        <position position="224"/>
    </location>
</feature>
<evidence type="ECO:0000313" key="7">
    <source>
        <dbReference type="Proteomes" id="UP000001072"/>
    </source>
</evidence>
<dbReference type="InParanoid" id="F4RTS8"/>
<proteinExistence type="inferred from homology"/>
<dbReference type="AlphaFoldDB" id="F4RTS8"/>
<keyword evidence="2 3" id="KW-0560">Oxidoreductase</keyword>
<dbReference type="CDD" id="cd07087">
    <property type="entry name" value="ALDH_F3-13-14_CALDH-like"/>
    <property type="match status" value="1"/>
</dbReference>
<dbReference type="Pfam" id="PF00171">
    <property type="entry name" value="Aldedh"/>
    <property type="match status" value="1"/>
</dbReference>
<dbReference type="InterPro" id="IPR012394">
    <property type="entry name" value="Aldehyde_DH_NAD(P)"/>
</dbReference>
<dbReference type="eggNOG" id="KOG2456">
    <property type="taxonomic scope" value="Eukaryota"/>
</dbReference>
<evidence type="ECO:0000256" key="4">
    <source>
        <dbReference type="PIRSR" id="PIRSR036492-1"/>
    </source>
</evidence>
<dbReference type="EMBL" id="GL883120">
    <property type="protein sequence ID" value="EGG04206.1"/>
    <property type="molecule type" value="Genomic_DNA"/>
</dbReference>
<reference evidence="7" key="1">
    <citation type="journal article" date="2011" name="Proc. Natl. Acad. Sci. U.S.A.">
        <title>Obligate biotrophy features unraveled by the genomic analysis of rust fungi.</title>
        <authorList>
            <person name="Duplessis S."/>
            <person name="Cuomo C.A."/>
            <person name="Lin Y.-C."/>
            <person name="Aerts A."/>
            <person name="Tisserant E."/>
            <person name="Veneault-Fourrey C."/>
            <person name="Joly D.L."/>
            <person name="Hacquard S."/>
            <person name="Amselem J."/>
            <person name="Cantarel B.L."/>
            <person name="Chiu R."/>
            <person name="Coutinho P.M."/>
            <person name="Feau N."/>
            <person name="Field M."/>
            <person name="Frey P."/>
            <person name="Gelhaye E."/>
            <person name="Goldberg J."/>
            <person name="Grabherr M.G."/>
            <person name="Kodira C.D."/>
            <person name="Kohler A."/>
            <person name="Kuees U."/>
            <person name="Lindquist E.A."/>
            <person name="Lucas S.M."/>
            <person name="Mago R."/>
            <person name="Mauceli E."/>
            <person name="Morin E."/>
            <person name="Murat C."/>
            <person name="Pangilinan J.L."/>
            <person name="Park R."/>
            <person name="Pearson M."/>
            <person name="Quesneville H."/>
            <person name="Rouhier N."/>
            <person name="Sakthikumar S."/>
            <person name="Salamov A.A."/>
            <person name="Schmutz J."/>
            <person name="Selles B."/>
            <person name="Shapiro H."/>
            <person name="Tanguay P."/>
            <person name="Tuskan G.A."/>
            <person name="Henrissat B."/>
            <person name="Van de Peer Y."/>
            <person name="Rouze P."/>
            <person name="Ellis J.G."/>
            <person name="Dodds P.N."/>
            <person name="Schein J.E."/>
            <person name="Zhong S."/>
            <person name="Hamelin R.C."/>
            <person name="Grigoriev I.V."/>
            <person name="Szabo L.J."/>
            <person name="Martin F."/>
        </authorList>
    </citation>
    <scope>NUCLEOTIDE SEQUENCE [LARGE SCALE GENOMIC DNA]</scope>
    <source>
        <strain evidence="7">98AG31 / pathotype 3-4-7</strain>
    </source>
</reference>
<dbReference type="InterPro" id="IPR016162">
    <property type="entry name" value="Ald_DH_N"/>
</dbReference>
<dbReference type="GO" id="GO:0006081">
    <property type="term" value="P:aldehyde metabolic process"/>
    <property type="evidence" value="ECO:0007669"/>
    <property type="project" value="InterPro"/>
</dbReference>
<organism evidence="7">
    <name type="scientific">Melampsora larici-populina (strain 98AG31 / pathotype 3-4-7)</name>
    <name type="common">Poplar leaf rust fungus</name>
    <dbReference type="NCBI Taxonomy" id="747676"/>
    <lineage>
        <taxon>Eukaryota</taxon>
        <taxon>Fungi</taxon>
        <taxon>Dikarya</taxon>
        <taxon>Basidiomycota</taxon>
        <taxon>Pucciniomycotina</taxon>
        <taxon>Pucciniomycetes</taxon>
        <taxon>Pucciniales</taxon>
        <taxon>Melampsoraceae</taxon>
        <taxon>Melampsora</taxon>
    </lineage>
</organism>
<dbReference type="InterPro" id="IPR016163">
    <property type="entry name" value="Ald_DH_C"/>
</dbReference>
<dbReference type="GO" id="GO:0005737">
    <property type="term" value="C:cytoplasm"/>
    <property type="evidence" value="ECO:0007669"/>
    <property type="project" value="TreeGrafter"/>
</dbReference>
<dbReference type="Gene3D" id="3.40.309.10">
    <property type="entry name" value="Aldehyde Dehydrogenase, Chain A, domain 2"/>
    <property type="match status" value="1"/>
</dbReference>
<evidence type="ECO:0000256" key="3">
    <source>
        <dbReference type="PIRNR" id="PIRNR036492"/>
    </source>
</evidence>
<dbReference type="SUPFAM" id="SSF53720">
    <property type="entry name" value="ALDH-like"/>
    <property type="match status" value="1"/>
</dbReference>
<feature type="domain" description="Aldehyde dehydrogenase" evidence="5">
    <location>
        <begin position="37"/>
        <end position="463"/>
    </location>
</feature>
<feature type="active site" evidence="4">
    <location>
        <position position="258"/>
    </location>
</feature>
<gene>
    <name evidence="6" type="ORF">MELLADRAFT_78391</name>
</gene>
<evidence type="ECO:0000256" key="2">
    <source>
        <dbReference type="ARBA" id="ARBA00023002"/>
    </source>
</evidence>
<dbReference type="OrthoDB" id="440325at2759"/>
<sequence length="513" mass="57629">MGSLAEQLESQFTSIEEIHNIHQELRTNHLTRLTHTIEWRLHQLKQLAYLLQENETLLEEALNQDLGRSRSEAHIAELDGTRQEVSFAINNLKSWIKPINAKTSLIWFLASPKTYHEPKGLVMIIGAWNYPISLLLNPLVGAISGGNSIIFKPSEQAPSVAFLLSKLIPQYMDSNHIRIINGAKEQSTTLLHLKFDHIFFTGSTQIGKIVAKCAAENLTPVTLELGGKCPAIVFDDTDFDITAKRLIWGKGMNAGQTCIAPNHILVSKKNETKLIESLKKAVQELYPKESTESELQSNGLGLKDQFCKIINLNQFNRLNDLLSITKGEIIEIEESIQIKSKKSDPHEDLRIPLTLIRDLKDDDEILKDEIFGPILPILTYETEDELIQDVLPKISDSEPLAIYVFTKSSQNFELVRKHSKSGQIIGNDLLIQFTIGGLPFGGVGQSGTGSYHGYHSFLTFTYERSCANLASWTDQAFAIRYPPYTESKFNLYSWIMGPSDLKGQSKPDEVPKL</sequence>
<dbReference type="STRING" id="747676.F4RTS8"/>
<dbReference type="Proteomes" id="UP000001072">
    <property type="component" value="Unassembled WGS sequence"/>
</dbReference>
<dbReference type="PANTHER" id="PTHR43570:SF16">
    <property type="entry name" value="ALDEHYDE DEHYDROGENASE TYPE III, ISOFORM Q"/>
    <property type="match status" value="1"/>
</dbReference>
<dbReference type="KEGG" id="mlr:MELLADRAFT_78391"/>
<dbReference type="PANTHER" id="PTHR43570">
    <property type="entry name" value="ALDEHYDE DEHYDROGENASE"/>
    <property type="match status" value="1"/>
</dbReference>
<dbReference type="RefSeq" id="XP_007412667.1">
    <property type="nucleotide sequence ID" value="XM_007412605.1"/>
</dbReference>
<dbReference type="HOGENOM" id="CLU_005391_3_1_1"/>
<evidence type="ECO:0000259" key="5">
    <source>
        <dbReference type="Pfam" id="PF00171"/>
    </source>
</evidence>
<dbReference type="VEuPathDB" id="FungiDB:MELLADRAFT_78391"/>
<name>F4RTS8_MELLP</name>
<dbReference type="Gene3D" id="3.40.605.10">
    <property type="entry name" value="Aldehyde Dehydrogenase, Chain A, domain 1"/>
    <property type="match status" value="1"/>
</dbReference>
<dbReference type="FunFam" id="3.40.605.10:FF:000004">
    <property type="entry name" value="Aldehyde dehydrogenase"/>
    <property type="match status" value="1"/>
</dbReference>
<dbReference type="PIRSF" id="PIRSF036492">
    <property type="entry name" value="ALDH"/>
    <property type="match status" value="1"/>
</dbReference>
<dbReference type="GeneID" id="18933102"/>
<comment type="similarity">
    <text evidence="1 3">Belongs to the aldehyde dehydrogenase family.</text>
</comment>
<evidence type="ECO:0000256" key="1">
    <source>
        <dbReference type="ARBA" id="ARBA00009986"/>
    </source>
</evidence>
<dbReference type="GO" id="GO:0004029">
    <property type="term" value="F:aldehyde dehydrogenase (NAD+) activity"/>
    <property type="evidence" value="ECO:0007669"/>
    <property type="project" value="TreeGrafter"/>
</dbReference>
<dbReference type="InterPro" id="IPR015590">
    <property type="entry name" value="Aldehyde_DH_dom"/>
</dbReference>